<sequence length="213" mass="23463">MQSRAIDFAAAVIRWSPQNGTAFTGADGALLTLLRKRNVGEGPLWVIHEDDATITGAVGLLKSLSAGGRSEVMRKGMSLGHREGCVVLAFPRIARLSEVSRGLQPGGTVVVFEYGAPPAIDGRMAATGAYDLRTGETTPLLDEELRETFTSMLMWKREIGEGARRGRQRHLVQRPLARIKQAGLDEDFVVTYCAALGLYDQYFDRLREHYRQA</sequence>
<protein>
    <submittedName>
        <fullName evidence="1">Uncharacterized protein</fullName>
    </submittedName>
</protein>
<evidence type="ECO:0000313" key="2">
    <source>
        <dbReference type="Proteomes" id="UP000825228"/>
    </source>
</evidence>
<name>A0ABS7P3J7_9NOCA</name>
<dbReference type="EMBL" id="JABUBU010000006">
    <property type="protein sequence ID" value="MBY6366987.1"/>
    <property type="molecule type" value="Genomic_DNA"/>
</dbReference>
<reference evidence="1 2" key="1">
    <citation type="submission" date="2020-06" db="EMBL/GenBank/DDBJ databases">
        <title>Taxonomy, biology and ecology of Rhodococcus bacteria occurring in California pistachio and other woody hosts as revealed by genome sequence analyses.</title>
        <authorList>
            <person name="Gai Y."/>
            <person name="Riely B."/>
        </authorList>
    </citation>
    <scope>NUCLEOTIDE SEQUENCE [LARGE SCALE GENOMIC DNA]</scope>
    <source>
        <strain evidence="1 2">BP-281</strain>
    </source>
</reference>
<comment type="caution">
    <text evidence="1">The sequence shown here is derived from an EMBL/GenBank/DDBJ whole genome shotgun (WGS) entry which is preliminary data.</text>
</comment>
<evidence type="ECO:0000313" key="1">
    <source>
        <dbReference type="EMBL" id="MBY6366987.1"/>
    </source>
</evidence>
<proteinExistence type="predicted"/>
<accession>A0ABS7P3J7</accession>
<dbReference type="RefSeq" id="WP_222684306.1">
    <property type="nucleotide sequence ID" value="NZ_JABUBT010000007.1"/>
</dbReference>
<gene>
    <name evidence="1" type="ORF">HQ603_09490</name>
</gene>
<dbReference type="Proteomes" id="UP000825228">
    <property type="component" value="Unassembled WGS sequence"/>
</dbReference>
<keyword evidence="2" id="KW-1185">Reference proteome</keyword>
<organism evidence="1 2">
    <name type="scientific">Rhodococcoides corynebacterioides</name>
    <dbReference type="NCBI Taxonomy" id="53972"/>
    <lineage>
        <taxon>Bacteria</taxon>
        <taxon>Bacillati</taxon>
        <taxon>Actinomycetota</taxon>
        <taxon>Actinomycetes</taxon>
        <taxon>Mycobacteriales</taxon>
        <taxon>Nocardiaceae</taxon>
        <taxon>Rhodococcoides</taxon>
    </lineage>
</organism>